<dbReference type="InterPro" id="IPR027417">
    <property type="entry name" value="P-loop_NTPase"/>
</dbReference>
<dbReference type="SMART" id="SM00382">
    <property type="entry name" value="AAA"/>
    <property type="match status" value="1"/>
</dbReference>
<dbReference type="InterPro" id="IPR012340">
    <property type="entry name" value="NA-bd_OB-fold"/>
</dbReference>
<feature type="domain" description="ABC transporter" evidence="5">
    <location>
        <begin position="4"/>
        <end position="243"/>
    </location>
</feature>
<reference evidence="6 7" key="1">
    <citation type="submission" date="2024-04" db="EMBL/GenBank/DDBJ databases">
        <title>Novel species of the genus Ideonella isolated from streams.</title>
        <authorList>
            <person name="Lu H."/>
        </authorList>
    </citation>
    <scope>NUCLEOTIDE SEQUENCE [LARGE SCALE GENOMIC DNA]</scope>
    <source>
        <strain evidence="6 7">LYT19W</strain>
    </source>
</reference>
<dbReference type="InterPro" id="IPR008995">
    <property type="entry name" value="Mo/tungstate-bd_C_term_dom"/>
</dbReference>
<accession>A0ABU9CAL0</accession>
<dbReference type="InterPro" id="IPR047641">
    <property type="entry name" value="ABC_transpr_MalK/UgpC-like"/>
</dbReference>
<evidence type="ECO:0000313" key="7">
    <source>
        <dbReference type="Proteomes" id="UP001379945"/>
    </source>
</evidence>
<dbReference type="NCBIfam" id="NF008653">
    <property type="entry name" value="PRK11650.1"/>
    <property type="match status" value="1"/>
</dbReference>
<evidence type="ECO:0000256" key="4">
    <source>
        <dbReference type="ARBA" id="ARBA00022840"/>
    </source>
</evidence>
<dbReference type="InterPro" id="IPR015855">
    <property type="entry name" value="ABC_transpr_MalK-like"/>
</dbReference>
<name>A0ABU9CAL0_9BURK</name>
<dbReference type="CDD" id="cd03301">
    <property type="entry name" value="ABC_MalK_N"/>
    <property type="match status" value="1"/>
</dbReference>
<evidence type="ECO:0000256" key="2">
    <source>
        <dbReference type="ARBA" id="ARBA00022475"/>
    </source>
</evidence>
<evidence type="ECO:0000256" key="3">
    <source>
        <dbReference type="ARBA" id="ARBA00022741"/>
    </source>
</evidence>
<dbReference type="Proteomes" id="UP001379945">
    <property type="component" value="Unassembled WGS sequence"/>
</dbReference>
<dbReference type="GO" id="GO:0005524">
    <property type="term" value="F:ATP binding"/>
    <property type="evidence" value="ECO:0007669"/>
    <property type="project" value="UniProtKB-KW"/>
</dbReference>
<dbReference type="InterPro" id="IPR017871">
    <property type="entry name" value="ABC_transporter-like_CS"/>
</dbReference>
<comment type="caution">
    <text evidence="6">The sequence shown here is derived from an EMBL/GenBank/DDBJ whole genome shotgun (WGS) entry which is preliminary data.</text>
</comment>
<evidence type="ECO:0000259" key="5">
    <source>
        <dbReference type="PROSITE" id="PS50893"/>
    </source>
</evidence>
<keyword evidence="1" id="KW-0813">Transport</keyword>
<dbReference type="SUPFAM" id="SSF52540">
    <property type="entry name" value="P-loop containing nucleoside triphosphate hydrolases"/>
    <property type="match status" value="1"/>
</dbReference>
<dbReference type="PROSITE" id="PS50893">
    <property type="entry name" value="ABC_TRANSPORTER_2"/>
    <property type="match status" value="1"/>
</dbReference>
<keyword evidence="4 6" id="KW-0067">ATP-binding</keyword>
<dbReference type="Pfam" id="PF00005">
    <property type="entry name" value="ABC_tran"/>
    <property type="match status" value="1"/>
</dbReference>
<dbReference type="Gene3D" id="3.40.50.300">
    <property type="entry name" value="P-loop containing nucleotide triphosphate hydrolases"/>
    <property type="match status" value="1"/>
</dbReference>
<keyword evidence="2" id="KW-0472">Membrane</keyword>
<sequence>MASLTLNKVGKTYPGGVSVVNDVSLEIADGEFCVFVGPSGCGKSTLLRMIAGLEDITEGDLMIGDRRVNDLAPSERNVAMVFQNYALYPHMSVAQNLGFGLGMSGVPRAKADAQVREVATMLQIDHLLERRPKDLSGGQRQRVAIGRALVRNPGVFLFDEPLSNLDAALRTQTRLEIARLHRAHGRAATVYVTHDQVEAMTLADRMVLLQPAPPGSRQPSVAQSGPPMTLYNAPRNLFVAGFLGSPRMNFLPAHVVSLADRAVLVQLADGTHLSVAVRPGEVAVGSAATLGIRAEHLALSPAEAGADHHDNSKNNGNHIRASVQWLEHLGDQSFAYVHGPGNTPMVVRLKEHEVVKIGDTITLNVPAGRAHLFDAAGDALVRAPAGV</sequence>
<proteinExistence type="predicted"/>
<dbReference type="Gene3D" id="2.40.50.100">
    <property type="match status" value="1"/>
</dbReference>
<evidence type="ECO:0000313" key="6">
    <source>
        <dbReference type="EMBL" id="MEK8047467.1"/>
    </source>
</evidence>
<dbReference type="RefSeq" id="WP_341399775.1">
    <property type="nucleotide sequence ID" value="NZ_JBBUTI010000009.1"/>
</dbReference>
<evidence type="ECO:0000256" key="1">
    <source>
        <dbReference type="ARBA" id="ARBA00022448"/>
    </source>
</evidence>
<dbReference type="Pfam" id="PF08402">
    <property type="entry name" value="TOBE_2"/>
    <property type="match status" value="1"/>
</dbReference>
<dbReference type="InterPro" id="IPR003593">
    <property type="entry name" value="AAA+_ATPase"/>
</dbReference>
<protein>
    <submittedName>
        <fullName evidence="6">Sn-glycerol-3-phosphate ABC transporter ATP-binding protein UgpC</fullName>
    </submittedName>
</protein>
<dbReference type="Gene3D" id="2.40.50.140">
    <property type="entry name" value="Nucleic acid-binding proteins"/>
    <property type="match status" value="1"/>
</dbReference>
<dbReference type="PANTHER" id="PTHR43875">
    <property type="entry name" value="MALTODEXTRIN IMPORT ATP-BINDING PROTEIN MSMX"/>
    <property type="match status" value="1"/>
</dbReference>
<dbReference type="PROSITE" id="PS00211">
    <property type="entry name" value="ABC_TRANSPORTER_1"/>
    <property type="match status" value="1"/>
</dbReference>
<dbReference type="InterPro" id="IPR003439">
    <property type="entry name" value="ABC_transporter-like_ATP-bd"/>
</dbReference>
<organism evidence="6 7">
    <name type="scientific">Ideonella margarita</name>
    <dbReference type="NCBI Taxonomy" id="2984191"/>
    <lineage>
        <taxon>Bacteria</taxon>
        <taxon>Pseudomonadati</taxon>
        <taxon>Pseudomonadota</taxon>
        <taxon>Betaproteobacteria</taxon>
        <taxon>Burkholderiales</taxon>
        <taxon>Sphaerotilaceae</taxon>
        <taxon>Ideonella</taxon>
    </lineage>
</organism>
<keyword evidence="7" id="KW-1185">Reference proteome</keyword>
<gene>
    <name evidence="6" type="primary">ugpC</name>
    <name evidence="6" type="ORF">AACH00_13980</name>
</gene>
<keyword evidence="2" id="KW-1003">Cell membrane</keyword>
<dbReference type="SUPFAM" id="SSF50331">
    <property type="entry name" value="MOP-like"/>
    <property type="match status" value="1"/>
</dbReference>
<keyword evidence="3" id="KW-0547">Nucleotide-binding</keyword>
<dbReference type="InterPro" id="IPR013611">
    <property type="entry name" value="Transp-assoc_OB_typ2"/>
</dbReference>
<dbReference type="EMBL" id="JBBUTI010000009">
    <property type="protein sequence ID" value="MEK8047467.1"/>
    <property type="molecule type" value="Genomic_DNA"/>
</dbReference>
<dbReference type="PANTHER" id="PTHR43875:SF3">
    <property type="entry name" value="MALTOSE_MALTODEXTRIN IMPORT ATP-BINDING PROTEIN MALK"/>
    <property type="match status" value="1"/>
</dbReference>